<evidence type="ECO:0000313" key="1">
    <source>
        <dbReference type="EMBL" id="KIJ38385.1"/>
    </source>
</evidence>
<organism evidence="1 2">
    <name type="scientific">Sphaerobolus stellatus (strain SS14)</name>
    <dbReference type="NCBI Taxonomy" id="990650"/>
    <lineage>
        <taxon>Eukaryota</taxon>
        <taxon>Fungi</taxon>
        <taxon>Dikarya</taxon>
        <taxon>Basidiomycota</taxon>
        <taxon>Agaricomycotina</taxon>
        <taxon>Agaricomycetes</taxon>
        <taxon>Phallomycetidae</taxon>
        <taxon>Geastrales</taxon>
        <taxon>Sphaerobolaceae</taxon>
        <taxon>Sphaerobolus</taxon>
    </lineage>
</organism>
<gene>
    <name evidence="1" type="ORF">M422DRAFT_259056</name>
</gene>
<evidence type="ECO:0000313" key="2">
    <source>
        <dbReference type="Proteomes" id="UP000054279"/>
    </source>
</evidence>
<dbReference type="HOGENOM" id="CLU_2428480_0_0_1"/>
<dbReference type="OrthoDB" id="3365519at2759"/>
<dbReference type="Proteomes" id="UP000054279">
    <property type="component" value="Unassembled WGS sequence"/>
</dbReference>
<reference evidence="1 2" key="1">
    <citation type="submission" date="2014-06" db="EMBL/GenBank/DDBJ databases">
        <title>Evolutionary Origins and Diversification of the Mycorrhizal Mutualists.</title>
        <authorList>
            <consortium name="DOE Joint Genome Institute"/>
            <consortium name="Mycorrhizal Genomics Consortium"/>
            <person name="Kohler A."/>
            <person name="Kuo A."/>
            <person name="Nagy L.G."/>
            <person name="Floudas D."/>
            <person name="Copeland A."/>
            <person name="Barry K.W."/>
            <person name="Cichocki N."/>
            <person name="Veneault-Fourrey C."/>
            <person name="LaButti K."/>
            <person name="Lindquist E.A."/>
            <person name="Lipzen A."/>
            <person name="Lundell T."/>
            <person name="Morin E."/>
            <person name="Murat C."/>
            <person name="Riley R."/>
            <person name="Ohm R."/>
            <person name="Sun H."/>
            <person name="Tunlid A."/>
            <person name="Henrissat B."/>
            <person name="Grigoriev I.V."/>
            <person name="Hibbett D.S."/>
            <person name="Martin F."/>
        </authorList>
    </citation>
    <scope>NUCLEOTIDE SEQUENCE [LARGE SCALE GENOMIC DNA]</scope>
    <source>
        <strain evidence="1 2">SS14</strain>
    </source>
</reference>
<protein>
    <submittedName>
        <fullName evidence="1">Uncharacterized protein</fullName>
    </submittedName>
</protein>
<name>A0A0C9VKV4_SPHS4</name>
<proteinExistence type="predicted"/>
<accession>A0A0C9VKV4</accession>
<keyword evidence="2" id="KW-1185">Reference proteome</keyword>
<sequence>MGTEIAANVELVQDKTVAETGRGTTHSILRWTHRTRFIVYPNFPFPNTDPQLIVDPKWVGTGDRGGGHERGKILAATGGLSAKMAKGDAGV</sequence>
<dbReference type="EMBL" id="KN837161">
    <property type="protein sequence ID" value="KIJ38385.1"/>
    <property type="molecule type" value="Genomic_DNA"/>
</dbReference>
<dbReference type="AlphaFoldDB" id="A0A0C9VKV4"/>